<dbReference type="NCBIfam" id="TIGR01731">
    <property type="entry name" value="fil_hemag_20aa"/>
    <property type="match status" value="12"/>
</dbReference>
<dbReference type="Pfam" id="PF13332">
    <property type="entry name" value="Fil_haemagg_2"/>
    <property type="match status" value="5"/>
</dbReference>
<dbReference type="Proteomes" id="UP000277811">
    <property type="component" value="Unassembled WGS sequence"/>
</dbReference>
<feature type="compositionally biased region" description="Polar residues" evidence="1">
    <location>
        <begin position="2107"/>
        <end position="2122"/>
    </location>
</feature>
<dbReference type="Pfam" id="PF05860">
    <property type="entry name" value="TPS"/>
    <property type="match status" value="1"/>
</dbReference>
<dbReference type="GO" id="GO:0016829">
    <property type="term" value="F:lyase activity"/>
    <property type="evidence" value="ECO:0007669"/>
    <property type="project" value="UniProtKB-KW"/>
</dbReference>
<feature type="region of interest" description="Disordered" evidence="1">
    <location>
        <begin position="2084"/>
        <end position="2122"/>
    </location>
</feature>
<dbReference type="InterPro" id="IPR025157">
    <property type="entry name" value="Hemagglutinin_rpt"/>
</dbReference>
<dbReference type="SUPFAM" id="SSF51126">
    <property type="entry name" value="Pectin lyase-like"/>
    <property type="match status" value="1"/>
</dbReference>
<dbReference type="RefSeq" id="WP_122630133.1">
    <property type="nucleotide sequence ID" value="NZ_UPPP01000116.1"/>
</dbReference>
<proteinExistence type="predicted"/>
<name>A0A498RCS1_9FIRM</name>
<dbReference type="NCBIfam" id="TIGR01901">
    <property type="entry name" value="adhes_NPXG"/>
    <property type="match status" value="1"/>
</dbReference>
<feature type="compositionally biased region" description="Polar residues" evidence="1">
    <location>
        <begin position="2084"/>
        <end position="2100"/>
    </location>
</feature>
<reference evidence="4 5" key="1">
    <citation type="submission" date="2018-06" db="EMBL/GenBank/DDBJ databases">
        <authorList>
            <person name="Strepis N."/>
        </authorList>
    </citation>
    <scope>NUCLEOTIDE SEQUENCE [LARGE SCALE GENOMIC DNA]</scope>
    <source>
        <strain evidence="4">LUCI</strain>
    </source>
</reference>
<dbReference type="InterPro" id="IPR011050">
    <property type="entry name" value="Pectin_lyase_fold/virulence"/>
</dbReference>
<accession>A0A498RCS1</accession>
<dbReference type="OrthoDB" id="1672057at2"/>
<feature type="compositionally biased region" description="Low complexity" evidence="1">
    <location>
        <begin position="1995"/>
        <end position="2010"/>
    </location>
</feature>
<evidence type="ECO:0000256" key="1">
    <source>
        <dbReference type="SAM" id="MobiDB-lite"/>
    </source>
</evidence>
<dbReference type="InterPro" id="IPR008638">
    <property type="entry name" value="FhaB/CdiA-like_TPS"/>
</dbReference>
<organism evidence="4 5">
    <name type="scientific">Lucifera butyrica</name>
    <dbReference type="NCBI Taxonomy" id="1351585"/>
    <lineage>
        <taxon>Bacteria</taxon>
        <taxon>Bacillati</taxon>
        <taxon>Bacillota</taxon>
        <taxon>Negativicutes</taxon>
        <taxon>Veillonellales</taxon>
        <taxon>Veillonellaceae</taxon>
        <taxon>Lucifera</taxon>
    </lineage>
</organism>
<keyword evidence="5" id="KW-1185">Reference proteome</keyword>
<evidence type="ECO:0000313" key="5">
    <source>
        <dbReference type="Proteomes" id="UP000277811"/>
    </source>
</evidence>
<sequence length="2597" mass="265221">MSRKRQKWIAWLTLILFSLQPVMASAQVAVDPKAAKQNQPSVTTAANGTPIVQITAPSAAGVSRNQFRQLDIDAKGLIFNNSYSLIQTQLAGYITGNPNLAGGSARIILNEVTGANPSYLRGYAEIAGSKADLIIANPNGIFGDGFGFLNTNRAVLTTGTPVFGGSGSLDAFRVTGGQITIQGAGMDASGVERADLISRAVSANAGIWAKELNVVTGANQVGYTDLSTQKITGDANQPAVAIDVGALGGMYANKIKLVGTEKGVGVNSQGTLSATGGDITVTNDGTVVLGGTTNASGNLNVNAGDTVTTAGTVYAQGNTTLTTSGGLVNTGTVGAKQNTTLTAQTVNSTGTLAAGLQTDGSLGSSGDLVVNANGMVTAQGQNQAGGNLTVTGTSINQSGATTYAGGNANITATNGDITHTGAKMQVGGTLTLNATGAVTNDKDVNGNAGQIIANSLAITANRISNMGGYIVQTGTESTSLTASGSLDNTSGIIATNGTNFNLSTASINNSQGTLLHAGTGTLAVTAANGITNTNGGSIQTNGGANLQTSMLDNTQGRVSALQSMGFNGNTLTNDRGVITAGGDLTLGMQNGFSNQGGTVQAAGALQLNARTVANQGGSLTSLDGSGLTVNAAQTIDNTAGTIGGNGDVNLTAANVTNQSGKILSQGSLTAAAQSIDNTGGTITAQQDVTLGGAGAILTNTSQGQITAGANLSAQTNTLNLAGGSLTAKQDVNLTATALSGGGTVTAGRDFSLTVNSDFTNTGDNVFNVNRDFTLTTGNFINLAKLTAVGNLNLHAASVTNNAGAALQGGNGLNITAAGDVNNAGDLEGNTTAISAKNLTNTGSVFGGNVTVTADTIANTGSSAVIATTQNTNLFVKTSLENKDGANIYSLGNLNIAGSSAKDANGEYADRTGSVLNQSATIQAEGNVGIYADTLTNKKSQFAAEQQVVATNQYAATGYWDTSKWYTDADGNGKPSGSPGILVAPLTYLVSETISESKVTQDSPQGNILAGQNMVLRGGEITNDMSNILAANVLDAKADTVNNTVGGAVRVTQQNLVQIIGSETLNSGNHGYEEHWLPVIKTYQTTTTEALPDYSSVFGGGQQVTIQAVNVNNTTVTPTNLSLGNNTALTGTQTVNAVGGNNLQTLLPAAGSSGDGTGSQTTGGNNIVLPTNNLYMVHTDPTSKYLVETNPRFTSYSNFISSDYMLQQLGIDPASTMKRLGDGFYEQQLVREQVTQLTGRYVLSGYASAEDQYKALLANGAAYGKQFNLQVGVALTADQMAKLTSDLVWLVEKEVDGQKVLVPVVYLAQVQSSNVKADGAVIAGDNVQITASGDVNNAGTIQAKGNATISAVNINNYGGTIAGGQTTQLTAGQNIINLSGTIQGNQLQLTAGNDIQNKTVSLTTTLPILTKTIAGNVASLNAGQNLLVQAGHDISITGATVKAGQDVTMNAGGSLNVDSVQQQDRLTSWKYLKDNVTNTASSIQAGNNVSLATGGDMTLHGAQVNGGQDVTLSAGKNLTMDSVQQRDQVVNGVNVTDTVSNTVTSIQSGKNATLVAQGDANLTGAQVNATNNLALVTGGNITLGAVKDEKINDQTVGVDGGWKRTRTDDETVIGTNLQGGGNVTVAAGKVSGGSLVSGAAVSGGSITLAGSNITSQNGGVTIAADKDVTVQETTEKHESLVQTHTESGGFFSSTTTDTMNYSLVNQVKGSTVSGNTVNITTGNDLTVKGSNMVGTNDVNLTAGNNINITSAQENSQTENYVHKQTSGIFGGGGLSITIGSQSQKNDTTQNTVTQVSSTVGSTNGQVNITAHKDAAVTGSDMIGSQGINVTGQNVTIDSANNTDQLKDTYEFKQSGLSVSVGNSTINALTTATNDVNRSQDVQDSRLKALYEYKAAETAQPAIEDITKTNGKALTGGLSVTVSLGSSSTQSTTTSQAITAQGSTLTSDKDITITATGSGAKDSSGKATDGNLNVVGSTLTSENINLNAAKDINLQSASNTSQNNTTESSSSAGIGATFSPGGGTGLFVQGSKANDNAKENGTTYTQTQVTANNNLTINSGNDTNIVGSQAKGGTVQMNVGGNLNIASQQDTDNYTEKSSSSGGTLGINMPSTASVSKGKTDSNYQSVTQQSGVYAGKGGFDIQVGKNTDLKGAVISSEATPDKNKLDTGSLTYSNIQNNANYDSSSVGVNLDTHKYSKDDPNYKNQGLTPNIGVTATGNASSTTQSAISAGTIIIGGKKVDPVGLSRDMTNAVNELGKIFDKAKVQEQQELAGLFGEEAFKAIGDLGLKENDPNKVALKAFVGGIMSQMSGGSFGSGAASAGLTQIVTSELAKIKDPALMQWASYVVGAASSAAVGGNAQTGGSITVNDIRNNFLSHWQQQQRQAALDAGDLKTVAYWDMIDKAQDQVASGMNIYLTEEEWNKEENQGLLNTVSVQAQELAADPDFQNSWLVNTPTFDYSTLAEAGVIGTAVVIAGVVVYNYNGTLVKAVSSGEIAASAAQYQRLKESLAQEEIQSVVRTTEHGVVRLLGRGFTPEEISDIKLSPDKIMTQADGANVFIKSFSDGKYSVIVEGENGVVTALRNISEKSLNRLANNYGWE</sequence>
<dbReference type="Pfam" id="PF05594">
    <property type="entry name" value="Fil_haemagg"/>
    <property type="match status" value="9"/>
</dbReference>
<evidence type="ECO:0000256" key="2">
    <source>
        <dbReference type="SAM" id="SignalP"/>
    </source>
</evidence>
<feature type="signal peptide" evidence="2">
    <location>
        <begin position="1"/>
        <end position="26"/>
    </location>
</feature>
<dbReference type="InterPro" id="IPR012334">
    <property type="entry name" value="Pectin_lyas_fold"/>
</dbReference>
<evidence type="ECO:0000259" key="3">
    <source>
        <dbReference type="SMART" id="SM00912"/>
    </source>
</evidence>
<dbReference type="SMART" id="SM00912">
    <property type="entry name" value="Haemagg_act"/>
    <property type="match status" value="1"/>
</dbReference>
<feature type="chain" id="PRO_5019806906" evidence="2">
    <location>
        <begin position="27"/>
        <end position="2597"/>
    </location>
</feature>
<feature type="region of interest" description="Disordered" evidence="1">
    <location>
        <begin position="1995"/>
        <end position="2015"/>
    </location>
</feature>
<dbReference type="Gene3D" id="2.160.20.10">
    <property type="entry name" value="Single-stranded right-handed beta-helix, Pectin lyase-like"/>
    <property type="match status" value="1"/>
</dbReference>
<dbReference type="InterPro" id="IPR010069">
    <property type="entry name" value="CdiA_FHA1_rpt"/>
</dbReference>
<dbReference type="InterPro" id="IPR008619">
    <property type="entry name" value="Filamentous_hemagglutn_rpt"/>
</dbReference>
<feature type="domain" description="Filamentous haemagglutinin FhaB/tRNA nuclease CdiA-like TPS" evidence="3">
    <location>
        <begin position="46"/>
        <end position="166"/>
    </location>
</feature>
<evidence type="ECO:0000313" key="4">
    <source>
        <dbReference type="EMBL" id="VBB09344.1"/>
    </source>
</evidence>
<protein>
    <submittedName>
        <fullName evidence="4">Pectin lyase fold/virulence factor</fullName>
    </submittedName>
</protein>
<keyword evidence="4" id="KW-0456">Lyase</keyword>
<keyword evidence="2" id="KW-0732">Signal</keyword>
<dbReference type="EMBL" id="UPPP01000116">
    <property type="protein sequence ID" value="VBB09344.1"/>
    <property type="molecule type" value="Genomic_DNA"/>
</dbReference>
<gene>
    <name evidence="4" type="ORF">LUCI_4634</name>
</gene>